<feature type="domain" description="PucR C-terminal helix-turn-helix" evidence="3">
    <location>
        <begin position="420"/>
        <end position="477"/>
    </location>
</feature>
<dbReference type="AlphaFoldDB" id="A0A7X6K2R5"/>
<gene>
    <name evidence="5" type="ORF">HGG74_02780</name>
</gene>
<dbReference type="Pfam" id="PF07905">
    <property type="entry name" value="PucR"/>
    <property type="match status" value="1"/>
</dbReference>
<accession>A0A7X6K2R5</accession>
<dbReference type="PANTHER" id="PTHR33744">
    <property type="entry name" value="CARBOHYDRATE DIACID REGULATOR"/>
    <property type="match status" value="1"/>
</dbReference>
<dbReference type="RefSeq" id="WP_168484827.1">
    <property type="nucleotide sequence ID" value="NZ_JAAZSQ010000002.1"/>
</dbReference>
<protein>
    <submittedName>
        <fullName evidence="5">PucR family transcriptional regulator</fullName>
    </submittedName>
</protein>
<comment type="caution">
    <text evidence="5">The sequence shown here is derived from an EMBL/GenBank/DDBJ whole genome shotgun (WGS) entry which is preliminary data.</text>
</comment>
<dbReference type="Pfam" id="PF17853">
    <property type="entry name" value="GGDEF_2"/>
    <property type="match status" value="1"/>
</dbReference>
<dbReference type="InterPro" id="IPR012914">
    <property type="entry name" value="PucR_dom"/>
</dbReference>
<dbReference type="InterPro" id="IPR042070">
    <property type="entry name" value="PucR_C-HTH_sf"/>
</dbReference>
<proteinExistence type="inferred from homology"/>
<dbReference type="InterPro" id="IPR051448">
    <property type="entry name" value="CdaR-like_regulators"/>
</dbReference>
<dbReference type="PANTHER" id="PTHR33744:SF7">
    <property type="entry name" value="PUCR FAMILY TRANSCRIPTIONAL REGULATOR"/>
    <property type="match status" value="1"/>
</dbReference>
<evidence type="ECO:0000259" key="2">
    <source>
        <dbReference type="Pfam" id="PF07905"/>
    </source>
</evidence>
<evidence type="ECO:0000259" key="4">
    <source>
        <dbReference type="Pfam" id="PF17853"/>
    </source>
</evidence>
<sequence>MAVTLANLLATPSLRLQLAGTATGHPDDPITWVASTELEDPLPFLSGGEVVLTTGLRQKTAAAQRRFVHRVHEAGAVAIGFALGLTHQRVPPAFLAEADALDLPVFEVPYETPFVAISRMVADAISADHYGKLERLLRDHQALAGALLGGGGLPALLRSLAAMVGTNVALFQYGARIFSTRGDSGSAEGDGTGGGWKQLPIATGLKDRCTLALAEPYEHNAIVDYAQSLISVELSNQAQRRAGERRAVGQLLQDVIRGTLQGPDAVLRLTNAGIDPGRRQRVLLVQTPGGQRRALPSLPLPAAFDGGASGVLDERLVIVVQDPETGGSAERLGQELSSYLRDAGLSATVGVGGSYAQPNGLRWSYFEAKEALTRGGRLNLPERLSLTSLLLASEDVPLADLAAEALQPLEAFDAAHGAQLLPTLEAYLDLNGSVAAVASAMDLHRNSVRYRLAQIVELTGYDPAVTADRVHLWLALAVRRMGSAAGS</sequence>
<dbReference type="InterPro" id="IPR025736">
    <property type="entry name" value="PucR_C-HTH_dom"/>
</dbReference>
<dbReference type="Gene3D" id="1.10.10.2840">
    <property type="entry name" value="PucR C-terminal helix-turn-helix domain"/>
    <property type="match status" value="1"/>
</dbReference>
<dbReference type="Pfam" id="PF13556">
    <property type="entry name" value="HTH_30"/>
    <property type="match status" value="1"/>
</dbReference>
<dbReference type="EMBL" id="JAAZSQ010000002">
    <property type="protein sequence ID" value="NKX53482.1"/>
    <property type="molecule type" value="Genomic_DNA"/>
</dbReference>
<comment type="similarity">
    <text evidence="1">Belongs to the CdaR family.</text>
</comment>
<reference evidence="5 6" key="1">
    <citation type="submission" date="2020-04" db="EMBL/GenBank/DDBJ databases">
        <title>Arthrobacter sp. nov.</title>
        <authorList>
            <person name="Liu S."/>
        </authorList>
    </citation>
    <scope>NUCLEOTIDE SEQUENCE [LARGE SCALE GENOMIC DNA]</scope>
    <source>
        <strain evidence="5 6">E918</strain>
    </source>
</reference>
<keyword evidence="6" id="KW-1185">Reference proteome</keyword>
<dbReference type="Proteomes" id="UP000544090">
    <property type="component" value="Unassembled WGS sequence"/>
</dbReference>
<evidence type="ECO:0000256" key="1">
    <source>
        <dbReference type="ARBA" id="ARBA00006754"/>
    </source>
</evidence>
<evidence type="ECO:0000259" key="3">
    <source>
        <dbReference type="Pfam" id="PF13556"/>
    </source>
</evidence>
<feature type="domain" description="Purine catabolism PurC-like" evidence="2">
    <location>
        <begin position="8"/>
        <end position="125"/>
    </location>
</feature>
<organism evidence="5 6">
    <name type="scientific">Arthrobacter mobilis</name>
    <dbReference type="NCBI Taxonomy" id="2724944"/>
    <lineage>
        <taxon>Bacteria</taxon>
        <taxon>Bacillati</taxon>
        <taxon>Actinomycetota</taxon>
        <taxon>Actinomycetes</taxon>
        <taxon>Micrococcales</taxon>
        <taxon>Micrococcaceae</taxon>
        <taxon>Arthrobacter</taxon>
    </lineage>
</organism>
<dbReference type="InterPro" id="IPR041522">
    <property type="entry name" value="CdaR_GGDEF"/>
</dbReference>
<evidence type="ECO:0000313" key="6">
    <source>
        <dbReference type="Proteomes" id="UP000544090"/>
    </source>
</evidence>
<evidence type="ECO:0000313" key="5">
    <source>
        <dbReference type="EMBL" id="NKX53482.1"/>
    </source>
</evidence>
<feature type="domain" description="CdaR GGDEF-like" evidence="4">
    <location>
        <begin position="262"/>
        <end position="372"/>
    </location>
</feature>
<name>A0A7X6K2R5_9MICC</name>